<evidence type="ECO:0000313" key="3">
    <source>
        <dbReference type="EMBL" id="MBG3879116.1"/>
    </source>
</evidence>
<accession>A0ABS0J9H5</accession>
<feature type="transmembrane region" description="Helical" evidence="2">
    <location>
        <begin position="20"/>
        <end position="41"/>
    </location>
</feature>
<proteinExistence type="predicted"/>
<keyword evidence="4" id="KW-1185">Reference proteome</keyword>
<feature type="compositionally biased region" description="Basic and acidic residues" evidence="1">
    <location>
        <begin position="92"/>
        <end position="107"/>
    </location>
</feature>
<keyword evidence="2" id="KW-0472">Membrane</keyword>
<organism evidence="3 4">
    <name type="scientific">Nitratidesulfovibrio oxamicus</name>
    <dbReference type="NCBI Taxonomy" id="32016"/>
    <lineage>
        <taxon>Bacteria</taxon>
        <taxon>Pseudomonadati</taxon>
        <taxon>Thermodesulfobacteriota</taxon>
        <taxon>Desulfovibrionia</taxon>
        <taxon>Desulfovibrionales</taxon>
        <taxon>Desulfovibrionaceae</taxon>
        <taxon>Nitratidesulfovibrio</taxon>
    </lineage>
</organism>
<keyword evidence="2" id="KW-1133">Transmembrane helix</keyword>
<dbReference type="EMBL" id="VRYY01000818">
    <property type="protein sequence ID" value="MBG3879116.1"/>
    <property type="molecule type" value="Genomic_DNA"/>
</dbReference>
<evidence type="ECO:0000313" key="4">
    <source>
        <dbReference type="Proteomes" id="UP001194469"/>
    </source>
</evidence>
<evidence type="ECO:0000256" key="1">
    <source>
        <dbReference type="SAM" id="MobiDB-lite"/>
    </source>
</evidence>
<comment type="caution">
    <text evidence="3">The sequence shown here is derived from an EMBL/GenBank/DDBJ whole genome shotgun (WGS) entry which is preliminary data.</text>
</comment>
<sequence length="107" mass="12253">MHEPYMFEEMFAVMAQLGPVMMFWFMVLPALVAVLLLAILYRLLRTREGATPAHDDEARMIQEMYRAMGRMEERVEALETLLLDPDGTAGRSRHDAGRDAPRGQGRE</sequence>
<feature type="region of interest" description="Disordered" evidence="1">
    <location>
        <begin position="83"/>
        <end position="107"/>
    </location>
</feature>
<dbReference type="InterPro" id="IPR009554">
    <property type="entry name" value="Phageshock_PspB"/>
</dbReference>
<reference evidence="3 4" key="1">
    <citation type="submission" date="2019-08" db="EMBL/GenBank/DDBJ databases">
        <authorList>
            <person name="Luo N."/>
        </authorList>
    </citation>
    <scope>NUCLEOTIDE SEQUENCE [LARGE SCALE GENOMIC DNA]</scope>
    <source>
        <strain evidence="3 4">NCIMB 9442</strain>
    </source>
</reference>
<name>A0ABS0J9H5_9BACT</name>
<protein>
    <submittedName>
        <fullName evidence="3">Envelope stress response membrane protein PspB</fullName>
    </submittedName>
</protein>
<dbReference type="Proteomes" id="UP001194469">
    <property type="component" value="Unassembled WGS sequence"/>
</dbReference>
<dbReference type="NCBIfam" id="TIGR02976">
    <property type="entry name" value="phageshock_pspB"/>
    <property type="match status" value="1"/>
</dbReference>
<evidence type="ECO:0000256" key="2">
    <source>
        <dbReference type="SAM" id="Phobius"/>
    </source>
</evidence>
<keyword evidence="2" id="KW-0812">Transmembrane</keyword>
<dbReference type="RefSeq" id="WP_196610875.1">
    <property type="nucleotide sequence ID" value="NZ_VRYY01000818.1"/>
</dbReference>
<dbReference type="Pfam" id="PF06667">
    <property type="entry name" value="PspB"/>
    <property type="match status" value="1"/>
</dbReference>
<gene>
    <name evidence="3" type="primary">pspB</name>
    <name evidence="3" type="ORF">FVW20_19485</name>
</gene>